<dbReference type="EMBL" id="FNCH01000005">
    <property type="protein sequence ID" value="SDG31913.1"/>
    <property type="molecule type" value="Genomic_DNA"/>
</dbReference>
<gene>
    <name evidence="1" type="ORF">SAMN05421827_105121</name>
</gene>
<dbReference type="AlphaFoldDB" id="A0A1G7T9C0"/>
<organism evidence="1 2">
    <name type="scientific">Pedobacter terrae</name>
    <dbReference type="NCBI Taxonomy" id="405671"/>
    <lineage>
        <taxon>Bacteria</taxon>
        <taxon>Pseudomonadati</taxon>
        <taxon>Bacteroidota</taxon>
        <taxon>Sphingobacteriia</taxon>
        <taxon>Sphingobacteriales</taxon>
        <taxon>Sphingobacteriaceae</taxon>
        <taxon>Pedobacter</taxon>
    </lineage>
</organism>
<dbReference type="STRING" id="405671.SAMN05421827_105121"/>
<keyword evidence="2" id="KW-1185">Reference proteome</keyword>
<dbReference type="RefSeq" id="WP_090498774.1">
    <property type="nucleotide sequence ID" value="NZ_FNCH01000005.1"/>
</dbReference>
<evidence type="ECO:0000313" key="2">
    <source>
        <dbReference type="Proteomes" id="UP000199643"/>
    </source>
</evidence>
<dbReference type="OrthoDB" id="773115at2"/>
<accession>A0A1G7T9C0</accession>
<evidence type="ECO:0000313" key="1">
    <source>
        <dbReference type="EMBL" id="SDG31913.1"/>
    </source>
</evidence>
<proteinExistence type="predicted"/>
<sequence length="72" mass="7967">MKRNELTTAGALAIGDTFYKASDKTKKVFERITGEAKVTDFATYNVTARKHGSKFPEAMKSNTAVVFLRHIG</sequence>
<name>A0A1G7T9C0_9SPHI</name>
<reference evidence="2" key="1">
    <citation type="submission" date="2016-10" db="EMBL/GenBank/DDBJ databases">
        <authorList>
            <person name="Varghese N."/>
            <person name="Submissions S."/>
        </authorList>
    </citation>
    <scope>NUCLEOTIDE SEQUENCE [LARGE SCALE GENOMIC DNA]</scope>
    <source>
        <strain evidence="2">DSM 17933</strain>
    </source>
</reference>
<protein>
    <submittedName>
        <fullName evidence="1">Uncharacterized protein</fullName>
    </submittedName>
</protein>
<dbReference type="Proteomes" id="UP000199643">
    <property type="component" value="Unassembled WGS sequence"/>
</dbReference>